<dbReference type="GeneID" id="87881940"/>
<gene>
    <name evidence="5" type="ORF">B0T15DRAFT_245</name>
</gene>
<sequence length="595" mass="64654">MARVHSTGAVVTLLNLFATALGLAHVPSCRYIPGDIGWPTQNDWARLNKTVGGRLIATNPQAHVCHTPGVDQAACDALRSRFHFEEAPPSFVTRLNLTITEWDNAPTYVDKPAEMINAYWQNQSCDPFAHTSRPCVLGNYPVYSINVSNADDVVAGMQFARKQNIRLSVHNTGHDYNGRSSGQGSLSLWTHNLQTKEIIRQYRSRVYSGPAVKLGAGVHAGVALQYVAQQGYRLVTGECGTVGVAGGYSMGGGHSPLNSLYGMAADNVLEWEVVTGEGKHIVATPDKNADIYWAMTGGGGGTYGVALSMTTRIHADGPVVGPVLSFTSPNVGNETYWAAVGAFLKRLPAMIQGTPNSIQFSFWNNQFAALVVIPDQTNTSVADALLAPLLGDLKTIGMPYSLSVSQSKSYADYYNTWYGPLPFGYEPPSTTLNSRLVPARVAADDKARPKLIDAMKLTTQDGQFLVGCSAGDANRTPHPDNAVLPAWRESVAICNLNAFWNWTAPIEHNLGIKRAMVDVYAPAWDAATPGSGVYLNEIDPWYKGDFKVNMFGANYPRLLDIKHKYDPYHLFYGHHSVGSDEFTIDGAGRLCYSGR</sequence>
<evidence type="ECO:0000313" key="6">
    <source>
        <dbReference type="Proteomes" id="UP001273166"/>
    </source>
</evidence>
<evidence type="ECO:0000256" key="3">
    <source>
        <dbReference type="SAM" id="SignalP"/>
    </source>
</evidence>
<dbReference type="AlphaFoldDB" id="A0AAJ0M580"/>
<dbReference type="SUPFAM" id="SSF56176">
    <property type="entry name" value="FAD-binding/transporter-associated domain-like"/>
    <property type="match status" value="1"/>
</dbReference>
<feature type="domain" description="FAD-binding PCMH-type" evidence="4">
    <location>
        <begin position="137"/>
        <end position="316"/>
    </location>
</feature>
<dbReference type="InterPro" id="IPR016169">
    <property type="entry name" value="FAD-bd_PCMH_sub2"/>
</dbReference>
<dbReference type="Proteomes" id="UP001273166">
    <property type="component" value="Unassembled WGS sequence"/>
</dbReference>
<comment type="similarity">
    <text evidence="1">Belongs to the oxygen-dependent FAD-linked oxidoreductase family.</text>
</comment>
<evidence type="ECO:0000259" key="4">
    <source>
        <dbReference type="PROSITE" id="PS51387"/>
    </source>
</evidence>
<evidence type="ECO:0000256" key="1">
    <source>
        <dbReference type="ARBA" id="ARBA00005466"/>
    </source>
</evidence>
<feature type="signal peptide" evidence="3">
    <location>
        <begin position="1"/>
        <end position="22"/>
    </location>
</feature>
<dbReference type="InterPro" id="IPR036318">
    <property type="entry name" value="FAD-bd_PCMH-like_sf"/>
</dbReference>
<protein>
    <recommendedName>
        <fullName evidence="4">FAD-binding PCMH-type domain-containing protein</fullName>
    </recommendedName>
</protein>
<dbReference type="Gene3D" id="3.40.462.20">
    <property type="match status" value="1"/>
</dbReference>
<dbReference type="InterPro" id="IPR012951">
    <property type="entry name" value="BBE"/>
</dbReference>
<proteinExistence type="inferred from homology"/>
<dbReference type="RefSeq" id="XP_062725085.1">
    <property type="nucleotide sequence ID" value="XM_062863111.1"/>
</dbReference>
<reference evidence="5" key="2">
    <citation type="submission" date="2023-06" db="EMBL/GenBank/DDBJ databases">
        <authorList>
            <consortium name="Lawrence Berkeley National Laboratory"/>
            <person name="Mondo S.J."/>
            <person name="Hensen N."/>
            <person name="Bonometti L."/>
            <person name="Westerberg I."/>
            <person name="Brannstrom I.O."/>
            <person name="Guillou S."/>
            <person name="Cros-Aarteil S."/>
            <person name="Calhoun S."/>
            <person name="Haridas S."/>
            <person name="Kuo A."/>
            <person name="Pangilinan J."/>
            <person name="Riley R."/>
            <person name="Labutti K."/>
            <person name="Andreopoulos B."/>
            <person name="Lipzen A."/>
            <person name="Chen C."/>
            <person name="Yanf M."/>
            <person name="Daum C."/>
            <person name="Ng V."/>
            <person name="Clum A."/>
            <person name="Steindorff A."/>
            <person name="Ohm R."/>
            <person name="Martin F."/>
            <person name="Silar P."/>
            <person name="Natvig D."/>
            <person name="Lalanne C."/>
            <person name="Gautier V."/>
            <person name="Ament-Velasquez S.L."/>
            <person name="Kruys A."/>
            <person name="Hutchinson M.I."/>
            <person name="Powell A.J."/>
            <person name="Barry K."/>
            <person name="Miller A.N."/>
            <person name="Grigoriev I.V."/>
            <person name="Debuchy R."/>
            <person name="Gladieux P."/>
            <person name="Thoren M.H."/>
            <person name="Johannesson H."/>
        </authorList>
    </citation>
    <scope>NUCLEOTIDE SEQUENCE</scope>
    <source>
        <strain evidence="5">CBS 333.67</strain>
    </source>
</reference>
<dbReference type="InterPro" id="IPR016166">
    <property type="entry name" value="FAD-bd_PCMH"/>
</dbReference>
<dbReference type="GO" id="GO:0071949">
    <property type="term" value="F:FAD binding"/>
    <property type="evidence" value="ECO:0007669"/>
    <property type="project" value="InterPro"/>
</dbReference>
<dbReference type="InterPro" id="IPR006094">
    <property type="entry name" value="Oxid_FAD_bind_N"/>
</dbReference>
<keyword evidence="2" id="KW-0560">Oxidoreductase</keyword>
<keyword evidence="6" id="KW-1185">Reference proteome</keyword>
<dbReference type="Pfam" id="PF01565">
    <property type="entry name" value="FAD_binding_4"/>
    <property type="match status" value="1"/>
</dbReference>
<feature type="chain" id="PRO_5042619970" description="FAD-binding PCMH-type domain-containing protein" evidence="3">
    <location>
        <begin position="23"/>
        <end position="595"/>
    </location>
</feature>
<accession>A0AAJ0M580</accession>
<dbReference type="EMBL" id="JAUDZG010000001">
    <property type="protein sequence ID" value="KAK3309305.1"/>
    <property type="molecule type" value="Genomic_DNA"/>
</dbReference>
<comment type="caution">
    <text evidence="5">The sequence shown here is derived from an EMBL/GenBank/DDBJ whole genome shotgun (WGS) entry which is preliminary data.</text>
</comment>
<reference evidence="5" key="1">
    <citation type="journal article" date="2023" name="Mol. Phylogenet. Evol.">
        <title>Genome-scale phylogeny and comparative genomics of the fungal order Sordariales.</title>
        <authorList>
            <person name="Hensen N."/>
            <person name="Bonometti L."/>
            <person name="Westerberg I."/>
            <person name="Brannstrom I.O."/>
            <person name="Guillou S."/>
            <person name="Cros-Aarteil S."/>
            <person name="Calhoun S."/>
            <person name="Haridas S."/>
            <person name="Kuo A."/>
            <person name="Mondo S."/>
            <person name="Pangilinan J."/>
            <person name="Riley R."/>
            <person name="LaButti K."/>
            <person name="Andreopoulos B."/>
            <person name="Lipzen A."/>
            <person name="Chen C."/>
            <person name="Yan M."/>
            <person name="Daum C."/>
            <person name="Ng V."/>
            <person name="Clum A."/>
            <person name="Steindorff A."/>
            <person name="Ohm R.A."/>
            <person name="Martin F."/>
            <person name="Silar P."/>
            <person name="Natvig D.O."/>
            <person name="Lalanne C."/>
            <person name="Gautier V."/>
            <person name="Ament-Velasquez S.L."/>
            <person name="Kruys A."/>
            <person name="Hutchinson M.I."/>
            <person name="Powell A.J."/>
            <person name="Barry K."/>
            <person name="Miller A.N."/>
            <person name="Grigoriev I.V."/>
            <person name="Debuchy R."/>
            <person name="Gladieux P."/>
            <person name="Hiltunen Thoren M."/>
            <person name="Johannesson H."/>
        </authorList>
    </citation>
    <scope>NUCLEOTIDE SEQUENCE</scope>
    <source>
        <strain evidence="5">CBS 333.67</strain>
    </source>
</reference>
<keyword evidence="3" id="KW-0732">Signal</keyword>
<evidence type="ECO:0000256" key="2">
    <source>
        <dbReference type="ARBA" id="ARBA00023002"/>
    </source>
</evidence>
<dbReference type="Pfam" id="PF08031">
    <property type="entry name" value="BBE"/>
    <property type="match status" value="1"/>
</dbReference>
<dbReference type="InterPro" id="IPR050432">
    <property type="entry name" value="FAD-linked_Oxidoreductases_BP"/>
</dbReference>
<dbReference type="GO" id="GO:0016491">
    <property type="term" value="F:oxidoreductase activity"/>
    <property type="evidence" value="ECO:0007669"/>
    <property type="project" value="UniProtKB-KW"/>
</dbReference>
<dbReference type="PROSITE" id="PS51387">
    <property type="entry name" value="FAD_PCMH"/>
    <property type="match status" value="1"/>
</dbReference>
<dbReference type="PANTHER" id="PTHR13878:SF91">
    <property type="entry name" value="FAD BINDING DOMAIN PROTEIN (AFU_ORTHOLOGUE AFUA_6G12070)-RELATED"/>
    <property type="match status" value="1"/>
</dbReference>
<name>A0AAJ0M580_9PEZI</name>
<dbReference type="PANTHER" id="PTHR13878">
    <property type="entry name" value="GULONOLACTONE OXIDASE"/>
    <property type="match status" value="1"/>
</dbReference>
<organism evidence="5 6">
    <name type="scientific">Chaetomium strumarium</name>
    <dbReference type="NCBI Taxonomy" id="1170767"/>
    <lineage>
        <taxon>Eukaryota</taxon>
        <taxon>Fungi</taxon>
        <taxon>Dikarya</taxon>
        <taxon>Ascomycota</taxon>
        <taxon>Pezizomycotina</taxon>
        <taxon>Sordariomycetes</taxon>
        <taxon>Sordariomycetidae</taxon>
        <taxon>Sordariales</taxon>
        <taxon>Chaetomiaceae</taxon>
        <taxon>Chaetomium</taxon>
    </lineage>
</organism>
<dbReference type="Gene3D" id="3.30.465.10">
    <property type="match status" value="1"/>
</dbReference>
<evidence type="ECO:0000313" key="5">
    <source>
        <dbReference type="EMBL" id="KAK3309305.1"/>
    </source>
</evidence>